<dbReference type="FunFam" id="3.40.33.10:FF:000004">
    <property type="entry name" value="CAP, cysteine-rich secretory protein, antigen 5"/>
    <property type="match status" value="1"/>
</dbReference>
<dbReference type="InterPro" id="IPR001283">
    <property type="entry name" value="CRISP-related"/>
</dbReference>
<dbReference type="EMBL" id="JAUUTY010000001">
    <property type="protein sequence ID" value="KAK1691802.1"/>
    <property type="molecule type" value="Genomic_DNA"/>
</dbReference>
<reference evidence="4" key="1">
    <citation type="submission" date="2023-07" db="EMBL/GenBank/DDBJ databases">
        <title>A chromosome-level genome assembly of Lolium multiflorum.</title>
        <authorList>
            <person name="Chen Y."/>
            <person name="Copetti D."/>
            <person name="Kolliker R."/>
            <person name="Studer B."/>
        </authorList>
    </citation>
    <scope>NUCLEOTIDE SEQUENCE</scope>
    <source>
        <strain evidence="4">02402/16</strain>
        <tissue evidence="4">Leaf</tissue>
    </source>
</reference>
<dbReference type="SMART" id="SM00198">
    <property type="entry name" value="SCP"/>
    <property type="match status" value="1"/>
</dbReference>
<sequence>MAQMQYSPKQLAAVLLLALASAMIVTAQDTVQEILDAHNTVRANVGVPPLTWDDTVATYADAFAQKRSADCLPIFSPLGHPYGENVFVGTGSEWNMLDAVNLWVSQKQYYDHATNTCSAPSGQSCDAYKQVVWRDTKAIGCQGVVCDGNAGVYIICDYSPPGNVVGQTPY</sequence>
<dbReference type="Gene3D" id="3.40.33.10">
    <property type="entry name" value="CAP"/>
    <property type="match status" value="1"/>
</dbReference>
<dbReference type="Proteomes" id="UP001231189">
    <property type="component" value="Unassembled WGS sequence"/>
</dbReference>
<comment type="caution">
    <text evidence="4">The sequence shown here is derived from an EMBL/GenBank/DDBJ whole genome shotgun (WGS) entry which is preliminary data.</text>
</comment>
<feature type="signal peptide" evidence="1">
    <location>
        <begin position="1"/>
        <end position="27"/>
    </location>
</feature>
<organism evidence="4 5">
    <name type="scientific">Lolium multiflorum</name>
    <name type="common">Italian ryegrass</name>
    <name type="synonym">Lolium perenne subsp. multiflorum</name>
    <dbReference type="NCBI Taxonomy" id="4521"/>
    <lineage>
        <taxon>Eukaryota</taxon>
        <taxon>Viridiplantae</taxon>
        <taxon>Streptophyta</taxon>
        <taxon>Embryophyta</taxon>
        <taxon>Tracheophyta</taxon>
        <taxon>Spermatophyta</taxon>
        <taxon>Magnoliopsida</taxon>
        <taxon>Liliopsida</taxon>
        <taxon>Poales</taxon>
        <taxon>Poaceae</taxon>
        <taxon>BOP clade</taxon>
        <taxon>Pooideae</taxon>
        <taxon>Poodae</taxon>
        <taxon>Poeae</taxon>
        <taxon>Poeae Chloroplast Group 2 (Poeae type)</taxon>
        <taxon>Loliodinae</taxon>
        <taxon>Loliinae</taxon>
        <taxon>Lolium</taxon>
    </lineage>
</organism>
<evidence type="ECO:0000313" key="5">
    <source>
        <dbReference type="Proteomes" id="UP001231189"/>
    </source>
</evidence>
<gene>
    <name evidence="3" type="ORF">QYE76_008498</name>
    <name evidence="4" type="ORF">QYE76_008499</name>
</gene>
<dbReference type="InterPro" id="IPR014044">
    <property type="entry name" value="CAP_dom"/>
</dbReference>
<dbReference type="CDD" id="cd05381">
    <property type="entry name" value="CAP_PR-1"/>
    <property type="match status" value="1"/>
</dbReference>
<evidence type="ECO:0000313" key="4">
    <source>
        <dbReference type="EMBL" id="KAK1691802.1"/>
    </source>
</evidence>
<dbReference type="PRINTS" id="PR00837">
    <property type="entry name" value="V5TPXLIKE"/>
</dbReference>
<evidence type="ECO:0000259" key="2">
    <source>
        <dbReference type="SMART" id="SM00198"/>
    </source>
</evidence>
<accession>A0AAD8X2A1</accession>
<dbReference type="AlphaFoldDB" id="A0AAD8X2A1"/>
<dbReference type="SUPFAM" id="SSF55797">
    <property type="entry name" value="PR-1-like"/>
    <property type="match status" value="1"/>
</dbReference>
<evidence type="ECO:0000313" key="3">
    <source>
        <dbReference type="EMBL" id="KAK1691801.1"/>
    </source>
</evidence>
<keyword evidence="1" id="KW-0732">Signal</keyword>
<feature type="domain" description="SCP" evidence="2">
    <location>
        <begin position="29"/>
        <end position="166"/>
    </location>
</feature>
<dbReference type="PANTHER" id="PTHR10334">
    <property type="entry name" value="CYSTEINE-RICH SECRETORY PROTEIN-RELATED"/>
    <property type="match status" value="1"/>
</dbReference>
<protein>
    <recommendedName>
        <fullName evidence="2">SCP domain-containing protein</fullName>
    </recommendedName>
</protein>
<evidence type="ECO:0000256" key="1">
    <source>
        <dbReference type="SAM" id="SignalP"/>
    </source>
</evidence>
<name>A0AAD8X2A1_LOLMU</name>
<dbReference type="InterPro" id="IPR035940">
    <property type="entry name" value="CAP_sf"/>
</dbReference>
<keyword evidence="5" id="KW-1185">Reference proteome</keyword>
<dbReference type="Pfam" id="PF00188">
    <property type="entry name" value="CAP"/>
    <property type="match status" value="1"/>
</dbReference>
<dbReference type="EMBL" id="JAUUTY010000001">
    <property type="protein sequence ID" value="KAK1691801.1"/>
    <property type="molecule type" value="Genomic_DNA"/>
</dbReference>
<feature type="chain" id="PRO_5042442419" description="SCP domain-containing protein" evidence="1">
    <location>
        <begin position="28"/>
        <end position="170"/>
    </location>
</feature>
<proteinExistence type="predicted"/>